<reference evidence="1 2" key="1">
    <citation type="submission" date="2015-11" db="EMBL/GenBank/DDBJ databases">
        <title>Whole-Genome Sequence of Candidatus Oderbacter manganicum from the National Park Lower Oder Valley, Germany.</title>
        <authorList>
            <person name="Braun B."/>
            <person name="Liere K."/>
            <person name="Szewzyk U."/>
        </authorList>
    </citation>
    <scope>NUCLEOTIDE SEQUENCE [LARGE SCALE GENOMIC DNA]</scope>
    <source>
        <strain evidence="1 2">OTSz_A_272</strain>
    </source>
</reference>
<dbReference type="InParanoid" id="A0A1B1AH13"/>
<dbReference type="STRING" id="1759059.ATE48_07870"/>
<dbReference type="Proteomes" id="UP000092498">
    <property type="component" value="Chromosome"/>
</dbReference>
<dbReference type="RefSeq" id="WP_066769857.1">
    <property type="nucleotide sequence ID" value="NZ_CP013244.1"/>
</dbReference>
<sequence>MSLFKEPWRASYVLTPAFSVRGPTLSWLNTTKAASVMMLHASKDAASTPGIVIDGKLVISAVCRGPNI</sequence>
<dbReference type="KEGG" id="cbot:ATE48_07870"/>
<proteinExistence type="predicted"/>
<accession>A0A1B1AH13</accession>
<name>A0A1B1AH13_9PROT</name>
<protein>
    <submittedName>
        <fullName evidence="1">Uncharacterized protein</fullName>
    </submittedName>
</protein>
<keyword evidence="2" id="KW-1185">Reference proteome</keyword>
<dbReference type="EMBL" id="CP013244">
    <property type="protein sequence ID" value="ANP45848.1"/>
    <property type="molecule type" value="Genomic_DNA"/>
</dbReference>
<organism evidence="1 2">
    <name type="scientific">Candidatus Viadribacter manganicus</name>
    <dbReference type="NCBI Taxonomy" id="1759059"/>
    <lineage>
        <taxon>Bacteria</taxon>
        <taxon>Pseudomonadati</taxon>
        <taxon>Pseudomonadota</taxon>
        <taxon>Alphaproteobacteria</taxon>
        <taxon>Hyphomonadales</taxon>
        <taxon>Hyphomonadaceae</taxon>
        <taxon>Candidatus Viadribacter</taxon>
    </lineage>
</organism>
<dbReference type="AlphaFoldDB" id="A0A1B1AH13"/>
<evidence type="ECO:0000313" key="2">
    <source>
        <dbReference type="Proteomes" id="UP000092498"/>
    </source>
</evidence>
<evidence type="ECO:0000313" key="1">
    <source>
        <dbReference type="EMBL" id="ANP45848.1"/>
    </source>
</evidence>
<gene>
    <name evidence="1" type="ORF">ATE48_07870</name>
</gene>